<dbReference type="AlphaFoldDB" id="A0A6P4DXZ4"/>
<dbReference type="RefSeq" id="XP_016970575.1">
    <property type="nucleotide sequence ID" value="XM_017115086.1"/>
</dbReference>
<dbReference type="OrthoDB" id="6765072at2759"/>
<reference evidence="2" key="1">
    <citation type="submission" date="2025-08" db="UniProtKB">
        <authorList>
            <consortium name="RefSeq"/>
        </authorList>
    </citation>
    <scope>IDENTIFICATION</scope>
</reference>
<feature type="non-terminal residue" evidence="2">
    <location>
        <position position="1"/>
    </location>
</feature>
<protein>
    <submittedName>
        <fullName evidence="2">Odorant receptor 83c</fullName>
    </submittedName>
</protein>
<feature type="transmembrane region" description="Helical" evidence="1">
    <location>
        <begin position="96"/>
        <end position="115"/>
    </location>
</feature>
<gene>
    <name evidence="2" type="primary">LOC108038311</name>
</gene>
<keyword evidence="1" id="KW-0812">Transmembrane</keyword>
<evidence type="ECO:0000256" key="1">
    <source>
        <dbReference type="SAM" id="Phobius"/>
    </source>
</evidence>
<keyword evidence="1" id="KW-0472">Membrane</keyword>
<keyword evidence="2" id="KW-0675">Receptor</keyword>
<proteinExistence type="predicted"/>
<feature type="transmembrane region" description="Helical" evidence="1">
    <location>
        <begin position="40"/>
        <end position="60"/>
    </location>
</feature>
<feature type="transmembrane region" description="Helical" evidence="1">
    <location>
        <begin position="12"/>
        <end position="33"/>
    </location>
</feature>
<accession>A0A6P4DXZ4</accession>
<keyword evidence="1" id="KW-1133">Transmembrane helix</keyword>
<evidence type="ECO:0000313" key="2">
    <source>
        <dbReference type="RefSeq" id="XP_016970575.1"/>
    </source>
</evidence>
<sequence length="125" mass="14185">YCRTVNGLYYELIATQVLSMALAMMLSFCINLSSFHMPSAIFFVVSAYSMSIYCILGTILELGYDQVYDGICNVAWYELNGGQRRLFGLMLREAQYPHTIQILGVMALSIVKLIYSVSMMMMNRS</sequence>
<name>A0A6P4DXZ4_DRORH</name>
<organism evidence="2">
    <name type="scientific">Drosophila rhopaloa</name>
    <name type="common">Fruit fly</name>
    <dbReference type="NCBI Taxonomy" id="1041015"/>
    <lineage>
        <taxon>Eukaryota</taxon>
        <taxon>Metazoa</taxon>
        <taxon>Ecdysozoa</taxon>
        <taxon>Arthropoda</taxon>
        <taxon>Hexapoda</taxon>
        <taxon>Insecta</taxon>
        <taxon>Pterygota</taxon>
        <taxon>Neoptera</taxon>
        <taxon>Endopterygota</taxon>
        <taxon>Diptera</taxon>
        <taxon>Brachycera</taxon>
        <taxon>Muscomorpha</taxon>
        <taxon>Ephydroidea</taxon>
        <taxon>Drosophilidae</taxon>
        <taxon>Drosophila</taxon>
        <taxon>Sophophora</taxon>
    </lineage>
</organism>